<evidence type="ECO:0000256" key="3">
    <source>
        <dbReference type="ARBA" id="ARBA00023163"/>
    </source>
</evidence>
<evidence type="ECO:0000256" key="2">
    <source>
        <dbReference type="ARBA" id="ARBA00023015"/>
    </source>
</evidence>
<sequence>MEFDDTIWKSIKDFTIQDVEEEEEVEVDESNWCCPSCKSKDAVEEINEEMICRKCGTVLETLILQGPEFRWFGSEDRNPDPSRCSCPINPLLPESSLGTTVLVKANHSREMQKIKRYHLWNQTHHRERTLWNIFDSLQIRGTNAGVTPAVVEEAKRLYHEVSRQVVVRGTQREALLASCLYESLKTCKASRRPCDIAKIFKIQTSQMTKGIKHFQFLFEQAQRREGHSSDHIRDQLLKSCTYKDFVEPFLQNLHLTREKHLAITELVHLICARIEEWGLVPENTPPSLTATAITMSLKHLHVETGEKGYSKTPKEVAAACGLSVVTIQKCLKRLQPWQESILTGKLE</sequence>
<dbReference type="SUPFAM" id="SSF57783">
    <property type="entry name" value="Zinc beta-ribbon"/>
    <property type="match status" value="1"/>
</dbReference>
<protein>
    <recommendedName>
        <fullName evidence="4">TFIIB-type domain-containing protein</fullName>
    </recommendedName>
</protein>
<dbReference type="AlphaFoldDB" id="A0A6C0BGQ1"/>
<dbReference type="Gene3D" id="1.10.472.170">
    <property type="match status" value="1"/>
</dbReference>
<evidence type="ECO:0000313" key="5">
    <source>
        <dbReference type="EMBL" id="QHS91525.1"/>
    </source>
</evidence>
<evidence type="ECO:0000259" key="4">
    <source>
        <dbReference type="PROSITE" id="PS51134"/>
    </source>
</evidence>
<feature type="domain" description="TFIIB-type" evidence="4">
    <location>
        <begin position="29"/>
        <end position="60"/>
    </location>
</feature>
<dbReference type="GO" id="GO:0097550">
    <property type="term" value="C:transcription preinitiation complex"/>
    <property type="evidence" value="ECO:0007669"/>
    <property type="project" value="TreeGrafter"/>
</dbReference>
<dbReference type="GO" id="GO:0070897">
    <property type="term" value="P:transcription preinitiation complex assembly"/>
    <property type="evidence" value="ECO:0007669"/>
    <property type="project" value="InterPro"/>
</dbReference>
<dbReference type="GO" id="GO:0005634">
    <property type="term" value="C:nucleus"/>
    <property type="evidence" value="ECO:0007669"/>
    <property type="project" value="TreeGrafter"/>
</dbReference>
<dbReference type="EMBL" id="MN739162">
    <property type="protein sequence ID" value="QHS91525.1"/>
    <property type="molecule type" value="Genomic_DNA"/>
</dbReference>
<dbReference type="CDD" id="cd00043">
    <property type="entry name" value="CYCLIN_SF"/>
    <property type="match status" value="1"/>
</dbReference>
<keyword evidence="1" id="KW-0677">Repeat</keyword>
<dbReference type="SUPFAM" id="SSF47954">
    <property type="entry name" value="Cyclin-like"/>
    <property type="match status" value="1"/>
</dbReference>
<organism evidence="5">
    <name type="scientific">viral metagenome</name>
    <dbReference type="NCBI Taxonomy" id="1070528"/>
    <lineage>
        <taxon>unclassified sequences</taxon>
        <taxon>metagenomes</taxon>
        <taxon>organismal metagenomes</taxon>
    </lineage>
</organism>
<dbReference type="InterPro" id="IPR013150">
    <property type="entry name" value="TFIIB_cyclin"/>
</dbReference>
<keyword evidence="3" id="KW-0804">Transcription</keyword>
<accession>A0A6C0BGQ1</accession>
<name>A0A6C0BGQ1_9ZZZZ</name>
<dbReference type="InterPro" id="IPR036915">
    <property type="entry name" value="Cyclin-like_sf"/>
</dbReference>
<evidence type="ECO:0000256" key="1">
    <source>
        <dbReference type="ARBA" id="ARBA00022737"/>
    </source>
</evidence>
<dbReference type="PROSITE" id="PS51134">
    <property type="entry name" value="ZF_TFIIB"/>
    <property type="match status" value="1"/>
</dbReference>
<dbReference type="InterPro" id="IPR000812">
    <property type="entry name" value="TFIIB"/>
</dbReference>
<keyword evidence="2" id="KW-0805">Transcription regulation</keyword>
<dbReference type="Gene3D" id="1.10.472.10">
    <property type="entry name" value="Cyclin-like"/>
    <property type="match status" value="1"/>
</dbReference>
<dbReference type="InterPro" id="IPR013137">
    <property type="entry name" value="Znf_TFIIB"/>
</dbReference>
<dbReference type="Pfam" id="PF00382">
    <property type="entry name" value="TFIIB"/>
    <property type="match status" value="1"/>
</dbReference>
<dbReference type="PRINTS" id="PR00685">
    <property type="entry name" value="TIFACTORIIB"/>
</dbReference>
<dbReference type="PANTHER" id="PTHR11618">
    <property type="entry name" value="TRANSCRIPTION INITIATION FACTOR IIB-RELATED"/>
    <property type="match status" value="1"/>
</dbReference>
<proteinExistence type="predicted"/>
<dbReference type="PANTHER" id="PTHR11618:SF13">
    <property type="entry name" value="TRANSCRIPTION INITIATION FACTOR IIB"/>
    <property type="match status" value="1"/>
</dbReference>
<reference evidence="5" key="1">
    <citation type="journal article" date="2020" name="Nature">
        <title>Giant virus diversity and host interactions through global metagenomics.</title>
        <authorList>
            <person name="Schulz F."/>
            <person name="Roux S."/>
            <person name="Paez-Espino D."/>
            <person name="Jungbluth S."/>
            <person name="Walsh D.A."/>
            <person name="Denef V.J."/>
            <person name="McMahon K.D."/>
            <person name="Konstantinidis K.T."/>
            <person name="Eloe-Fadrosh E.A."/>
            <person name="Kyrpides N.C."/>
            <person name="Woyke T."/>
        </authorList>
    </citation>
    <scope>NUCLEOTIDE SEQUENCE</scope>
    <source>
        <strain evidence="5">GVMAG-M-3300013006-15</strain>
    </source>
</reference>
<dbReference type="GO" id="GO:0017025">
    <property type="term" value="F:TBP-class protein binding"/>
    <property type="evidence" value="ECO:0007669"/>
    <property type="project" value="InterPro"/>
</dbReference>